<dbReference type="InterPro" id="IPR036390">
    <property type="entry name" value="WH_DNA-bd_sf"/>
</dbReference>
<dbReference type="GO" id="GO:1904669">
    <property type="term" value="P:ATP export"/>
    <property type="evidence" value="ECO:0007669"/>
    <property type="project" value="EnsemblFungi"/>
</dbReference>
<reference evidence="2 3" key="1">
    <citation type="journal article" date="2009" name="Nature">
        <title>Evolution of pathogenicity and sexual reproduction in eight Candida genomes.</title>
        <authorList>
            <person name="Butler G."/>
            <person name="Rasmussen M.D."/>
            <person name="Lin M.F."/>
            <person name="Santos M.A."/>
            <person name="Sakthikumar S."/>
            <person name="Munro C.A."/>
            <person name="Rheinbay E."/>
            <person name="Grabherr M."/>
            <person name="Forche A."/>
            <person name="Reedy J.L."/>
            <person name="Agrafioti I."/>
            <person name="Arnaud M.B."/>
            <person name="Bates S."/>
            <person name="Brown A.J."/>
            <person name="Brunke S."/>
            <person name="Costanzo M.C."/>
            <person name="Fitzpatrick D.A."/>
            <person name="de Groot P.W."/>
            <person name="Harris D."/>
            <person name="Hoyer L.L."/>
            <person name="Hube B."/>
            <person name="Klis F.M."/>
            <person name="Kodira C."/>
            <person name="Lennard N."/>
            <person name="Logue M.E."/>
            <person name="Martin R."/>
            <person name="Neiman A.M."/>
            <person name="Nikolaou E."/>
            <person name="Quail M.A."/>
            <person name="Quinn J."/>
            <person name="Santos M.C."/>
            <person name="Schmitzberger F.F."/>
            <person name="Sherlock G."/>
            <person name="Shah P."/>
            <person name="Silverstein K.A."/>
            <person name="Skrzypek M.S."/>
            <person name="Soll D."/>
            <person name="Staggs R."/>
            <person name="Stansfield I."/>
            <person name="Stumpf M.P."/>
            <person name="Sudbery P.E."/>
            <person name="Srikantha T."/>
            <person name="Zeng Q."/>
            <person name="Berman J."/>
            <person name="Berriman M."/>
            <person name="Heitman J."/>
            <person name="Gow N.A."/>
            <person name="Lorenz M.C."/>
            <person name="Birren B.W."/>
            <person name="Kellis M."/>
            <person name="Cuomo C.A."/>
        </authorList>
    </citation>
    <scope>NUCLEOTIDE SEQUENCE [LARGE SCALE GENOMIC DNA]</scope>
    <source>
        <strain evidence="3">ATCC 6260 / CBS 566 / DSM 6381 / JCM 1539 / NBRC 10279 / NRRL Y-324</strain>
    </source>
</reference>
<evidence type="ECO:0000256" key="1">
    <source>
        <dbReference type="ARBA" id="ARBA00009834"/>
    </source>
</evidence>
<dbReference type="KEGG" id="pgu:PGUG_02427"/>
<comment type="similarity">
    <text evidence="1">Belongs to the SNF8 family.</text>
</comment>
<keyword evidence="3" id="KW-1185">Reference proteome</keyword>
<dbReference type="GO" id="GO:0016604">
    <property type="term" value="C:nuclear body"/>
    <property type="evidence" value="ECO:0007669"/>
    <property type="project" value="EnsemblFungi"/>
</dbReference>
<dbReference type="RefSeq" id="XP_001484698.2">
    <property type="nucleotide sequence ID" value="XM_001484648.1"/>
</dbReference>
<dbReference type="InterPro" id="IPR016689">
    <property type="entry name" value="ESCRT-2_cplx_Snf8"/>
</dbReference>
<dbReference type="OMA" id="QIVEVCM"/>
<dbReference type="Gene3D" id="1.10.10.10">
    <property type="entry name" value="Winged helix-like DNA-binding domain superfamily/Winged helix DNA-binding domain"/>
    <property type="match status" value="2"/>
</dbReference>
<gene>
    <name evidence="2" type="ORF">PGUG_02427</name>
</gene>
<dbReference type="PANTHER" id="PTHR12806">
    <property type="entry name" value="EAP30 SUBUNIT OF ELL COMPLEX"/>
    <property type="match status" value="1"/>
</dbReference>
<dbReference type="HOGENOM" id="CLU_070147_0_0_1"/>
<dbReference type="Pfam" id="PF04157">
    <property type="entry name" value="EAP30"/>
    <property type="match status" value="1"/>
</dbReference>
<dbReference type="InterPro" id="IPR040608">
    <property type="entry name" value="Snf8/Vps36"/>
</dbReference>
<sequence>MDDKYRFAELGKSLHQQHADQLSTQLAVFRSALLNFAREHPDDIINDDESRAKFTQVCTSIGIDPLELFMQSRRSKEEFRISVAVRVVEICNDTRAVNGGLIPIKELVSILQQNPDFEAVVTENDVLESVPLLNGLGKGYDTFTINGKSWLKSVSMSESISNDHKTIYEACEFIGGYITMRILQDNYGWDKVRARSAIDDMIMHGFLWVDNCAGQDTMYWVPSAS</sequence>
<dbReference type="GO" id="GO:0006623">
    <property type="term" value="P:protein targeting to vacuole"/>
    <property type="evidence" value="ECO:0007669"/>
    <property type="project" value="EnsemblFungi"/>
</dbReference>
<accession>A5DGM6</accession>
<dbReference type="EMBL" id="CH408157">
    <property type="protein sequence ID" value="EDK38329.2"/>
    <property type="molecule type" value="Genomic_DNA"/>
</dbReference>
<dbReference type="PANTHER" id="PTHR12806:SF0">
    <property type="entry name" value="VACUOLAR-SORTING PROTEIN SNF8"/>
    <property type="match status" value="1"/>
</dbReference>
<protein>
    <recommendedName>
        <fullName evidence="4">Vacuolar-sorting protein SNF8</fullName>
    </recommendedName>
</protein>
<dbReference type="FunCoup" id="A5DGM6">
    <property type="interactions" value="651"/>
</dbReference>
<dbReference type="STRING" id="294746.A5DGM6"/>
<name>A5DGM6_PICGU</name>
<dbReference type="GeneID" id="5126588"/>
<dbReference type="OrthoDB" id="283883at2759"/>
<dbReference type="SUPFAM" id="SSF46785">
    <property type="entry name" value="Winged helix' DNA-binding domain"/>
    <property type="match status" value="2"/>
</dbReference>
<dbReference type="Proteomes" id="UP000001997">
    <property type="component" value="Unassembled WGS sequence"/>
</dbReference>
<dbReference type="GO" id="GO:0000742">
    <property type="term" value="P:karyogamy involved in conjugation with cellular fusion"/>
    <property type="evidence" value="ECO:0007669"/>
    <property type="project" value="EnsemblFungi"/>
</dbReference>
<dbReference type="eggNOG" id="KOG3341">
    <property type="taxonomic scope" value="Eukaryota"/>
</dbReference>
<dbReference type="InterPro" id="IPR036388">
    <property type="entry name" value="WH-like_DNA-bd_sf"/>
</dbReference>
<dbReference type="GO" id="GO:0000814">
    <property type="term" value="C:ESCRT II complex"/>
    <property type="evidence" value="ECO:0007669"/>
    <property type="project" value="EnsemblFungi"/>
</dbReference>
<evidence type="ECO:0008006" key="4">
    <source>
        <dbReference type="Google" id="ProtNLM"/>
    </source>
</evidence>
<proteinExistence type="inferred from homology"/>
<evidence type="ECO:0000313" key="2">
    <source>
        <dbReference type="EMBL" id="EDK38329.2"/>
    </source>
</evidence>
<evidence type="ECO:0000313" key="3">
    <source>
        <dbReference type="Proteomes" id="UP000001997"/>
    </source>
</evidence>
<dbReference type="GO" id="GO:0043328">
    <property type="term" value="P:protein transport to vacuole involved in ubiquitin-dependent protein catabolic process via the multivesicular body sorting pathway"/>
    <property type="evidence" value="ECO:0007669"/>
    <property type="project" value="EnsemblFungi"/>
</dbReference>
<dbReference type="GO" id="GO:0000122">
    <property type="term" value="P:negative regulation of transcription by RNA polymerase II"/>
    <property type="evidence" value="ECO:0007669"/>
    <property type="project" value="EnsemblFungi"/>
</dbReference>
<dbReference type="InParanoid" id="A5DGM6"/>
<dbReference type="AlphaFoldDB" id="A5DGM6"/>
<organism evidence="2 3">
    <name type="scientific">Meyerozyma guilliermondii (strain ATCC 6260 / CBS 566 / DSM 6381 / JCM 1539 / NBRC 10279 / NRRL Y-324)</name>
    <name type="common">Yeast</name>
    <name type="synonym">Candida guilliermondii</name>
    <dbReference type="NCBI Taxonomy" id="294746"/>
    <lineage>
        <taxon>Eukaryota</taxon>
        <taxon>Fungi</taxon>
        <taxon>Dikarya</taxon>
        <taxon>Ascomycota</taxon>
        <taxon>Saccharomycotina</taxon>
        <taxon>Pichiomycetes</taxon>
        <taxon>Debaryomycetaceae</taxon>
        <taxon>Meyerozyma</taxon>
    </lineage>
</organism>
<dbReference type="Gene3D" id="6.10.140.180">
    <property type="match status" value="1"/>
</dbReference>